<protein>
    <submittedName>
        <fullName evidence="2">Uncharacterized protein</fullName>
    </submittedName>
</protein>
<feature type="compositionally biased region" description="Acidic residues" evidence="1">
    <location>
        <begin position="12"/>
        <end position="24"/>
    </location>
</feature>
<sequence>MREILDAAPPLLDDDDDDDNDDDNDDCVRKKAILIYQHGSASCYGPVQSDTNNGLVRLNLGQGEAGSAARSNAIARVLSLTITVQGELMHGMIMVIISGGRGSYDNNNDDDDDDDDDDHEDEDDEFSDHSNEKAV</sequence>
<name>A0A834UFL0_VESPE</name>
<proteinExistence type="predicted"/>
<organism evidence="2 3">
    <name type="scientific">Vespula pensylvanica</name>
    <name type="common">Western yellow jacket</name>
    <name type="synonym">Wasp</name>
    <dbReference type="NCBI Taxonomy" id="30213"/>
    <lineage>
        <taxon>Eukaryota</taxon>
        <taxon>Metazoa</taxon>
        <taxon>Ecdysozoa</taxon>
        <taxon>Arthropoda</taxon>
        <taxon>Hexapoda</taxon>
        <taxon>Insecta</taxon>
        <taxon>Pterygota</taxon>
        <taxon>Neoptera</taxon>
        <taxon>Endopterygota</taxon>
        <taxon>Hymenoptera</taxon>
        <taxon>Apocrita</taxon>
        <taxon>Aculeata</taxon>
        <taxon>Vespoidea</taxon>
        <taxon>Vespidae</taxon>
        <taxon>Vespinae</taxon>
        <taxon>Vespula</taxon>
    </lineage>
</organism>
<evidence type="ECO:0000256" key="1">
    <source>
        <dbReference type="SAM" id="MobiDB-lite"/>
    </source>
</evidence>
<dbReference type="EMBL" id="JACSDY010000002">
    <property type="protein sequence ID" value="KAF7435621.1"/>
    <property type="molecule type" value="Genomic_DNA"/>
</dbReference>
<feature type="region of interest" description="Disordered" evidence="1">
    <location>
        <begin position="1"/>
        <end position="24"/>
    </location>
</feature>
<feature type="region of interest" description="Disordered" evidence="1">
    <location>
        <begin position="100"/>
        <end position="135"/>
    </location>
</feature>
<gene>
    <name evidence="2" type="ORF">H0235_003812</name>
</gene>
<evidence type="ECO:0000313" key="3">
    <source>
        <dbReference type="Proteomes" id="UP000600918"/>
    </source>
</evidence>
<comment type="caution">
    <text evidence="2">The sequence shown here is derived from an EMBL/GenBank/DDBJ whole genome shotgun (WGS) entry which is preliminary data.</text>
</comment>
<keyword evidence="3" id="KW-1185">Reference proteome</keyword>
<reference evidence="2" key="1">
    <citation type="journal article" date="2020" name="G3 (Bethesda)">
        <title>High-Quality Assemblies for Three Invasive Social Wasps from the &lt;i&gt;Vespula&lt;/i&gt; Genus.</title>
        <authorList>
            <person name="Harrop T.W.R."/>
            <person name="Guhlin J."/>
            <person name="McLaughlin G.M."/>
            <person name="Permina E."/>
            <person name="Stockwell P."/>
            <person name="Gilligan J."/>
            <person name="Le Lec M.F."/>
            <person name="Gruber M.A.M."/>
            <person name="Quinn O."/>
            <person name="Lovegrove M."/>
            <person name="Duncan E.J."/>
            <person name="Remnant E.J."/>
            <person name="Van Eeckhoven J."/>
            <person name="Graham B."/>
            <person name="Knapp R.A."/>
            <person name="Langford K.W."/>
            <person name="Kronenberg Z."/>
            <person name="Press M.O."/>
            <person name="Eacker S.M."/>
            <person name="Wilson-Rankin E.E."/>
            <person name="Purcell J."/>
            <person name="Lester P.J."/>
            <person name="Dearden P.K."/>
        </authorList>
    </citation>
    <scope>NUCLEOTIDE SEQUENCE</scope>
    <source>
        <strain evidence="2">Volc-1</strain>
    </source>
</reference>
<accession>A0A834UFL0</accession>
<feature type="compositionally biased region" description="Acidic residues" evidence="1">
    <location>
        <begin position="107"/>
        <end position="126"/>
    </location>
</feature>
<feature type="compositionally biased region" description="Low complexity" evidence="1">
    <location>
        <begin position="1"/>
        <end position="11"/>
    </location>
</feature>
<dbReference type="AlphaFoldDB" id="A0A834UFL0"/>
<dbReference type="Proteomes" id="UP000600918">
    <property type="component" value="Unassembled WGS sequence"/>
</dbReference>
<evidence type="ECO:0000313" key="2">
    <source>
        <dbReference type="EMBL" id="KAF7435621.1"/>
    </source>
</evidence>